<dbReference type="Proteomes" id="UP000004074">
    <property type="component" value="Unassembled WGS sequence"/>
</dbReference>
<comment type="caution">
    <text evidence="2">The sequence shown here is derived from an EMBL/GenBank/DDBJ whole genome shotgun (WGS) entry which is preliminary data.</text>
</comment>
<reference evidence="2 3" key="1">
    <citation type="journal article" date="2013" name="Pathog. Dis.">
        <title>Genome sequences of 65 Helicobacter pylori strains isolated from asymptomatic individuals and patients with gastric cancer, peptic ulcer disease, or gastritis.</title>
        <authorList>
            <person name="Blanchard T.G."/>
            <person name="Czinn S.J."/>
            <person name="Correa P."/>
            <person name="Nakazawa T."/>
            <person name="Keelan M."/>
            <person name="Morningstar L."/>
            <person name="Santana-Cruz I."/>
            <person name="Maroo A."/>
            <person name="McCracken C."/>
            <person name="Shefchek K."/>
            <person name="Daugherty S."/>
            <person name="Song Y."/>
            <person name="Fraser C.M."/>
            <person name="Fricke W.F."/>
        </authorList>
    </citation>
    <scope>NUCLEOTIDE SEQUENCE [LARGE SCALE GENOMIC DNA]</scope>
    <source>
        <strain evidence="2 3">NQ4076</strain>
    </source>
</reference>
<dbReference type="AlphaFoldDB" id="J0J8H1"/>
<dbReference type="PATRIC" id="fig|992029.3.peg.475"/>
<feature type="transmembrane region" description="Helical" evidence="1">
    <location>
        <begin position="17"/>
        <end position="37"/>
    </location>
</feature>
<keyword evidence="1" id="KW-0472">Membrane</keyword>
<protein>
    <submittedName>
        <fullName evidence="2">Putative membrane protein</fullName>
    </submittedName>
</protein>
<keyword evidence="1" id="KW-1133">Transmembrane helix</keyword>
<evidence type="ECO:0000313" key="3">
    <source>
        <dbReference type="Proteomes" id="UP000004074"/>
    </source>
</evidence>
<gene>
    <name evidence="2" type="ORF">HPNQ4076_0491</name>
</gene>
<evidence type="ECO:0000313" key="2">
    <source>
        <dbReference type="EMBL" id="EJB34245.1"/>
    </source>
</evidence>
<dbReference type="EMBL" id="AKNX01000002">
    <property type="protein sequence ID" value="EJB34245.1"/>
    <property type="molecule type" value="Genomic_DNA"/>
</dbReference>
<organism evidence="2 3">
    <name type="scientific">Helicobacter pylori NQ4076</name>
    <dbReference type="NCBI Taxonomy" id="992029"/>
    <lineage>
        <taxon>Bacteria</taxon>
        <taxon>Pseudomonadati</taxon>
        <taxon>Campylobacterota</taxon>
        <taxon>Epsilonproteobacteria</taxon>
        <taxon>Campylobacterales</taxon>
        <taxon>Helicobacteraceae</taxon>
        <taxon>Helicobacter</taxon>
    </lineage>
</organism>
<sequence>MVGTAKIKGSPPPPFPLSWRLFFILVFNRLITIKILFN</sequence>
<evidence type="ECO:0000256" key="1">
    <source>
        <dbReference type="SAM" id="Phobius"/>
    </source>
</evidence>
<keyword evidence="1" id="KW-0812">Transmembrane</keyword>
<name>J0J8H1_HELPX</name>
<accession>J0J8H1</accession>
<proteinExistence type="predicted"/>